<dbReference type="PANTHER" id="PTHR38133">
    <property type="entry name" value="SLR1429 PROTEIN"/>
    <property type="match status" value="1"/>
</dbReference>
<dbReference type="PROSITE" id="PS50966">
    <property type="entry name" value="ZF_SWIM"/>
    <property type="match status" value="1"/>
</dbReference>
<evidence type="ECO:0000256" key="1">
    <source>
        <dbReference type="PROSITE-ProRule" id="PRU00325"/>
    </source>
</evidence>
<dbReference type="Pfam" id="PF04434">
    <property type="entry name" value="SWIM"/>
    <property type="match status" value="1"/>
</dbReference>
<feature type="domain" description="SWIM-type" evidence="2">
    <location>
        <begin position="180"/>
        <end position="211"/>
    </location>
</feature>
<dbReference type="Proteomes" id="UP000612362">
    <property type="component" value="Unassembled WGS sequence"/>
</dbReference>
<keyword evidence="1" id="KW-0479">Metal-binding</keyword>
<dbReference type="RefSeq" id="WP_220195014.1">
    <property type="nucleotide sequence ID" value="NZ_BNJF01000001.1"/>
</dbReference>
<gene>
    <name evidence="3" type="ORF">KSX_38650</name>
</gene>
<dbReference type="PANTHER" id="PTHR38133:SF1">
    <property type="entry name" value="SLR1429 PROTEIN"/>
    <property type="match status" value="1"/>
</dbReference>
<evidence type="ECO:0000313" key="3">
    <source>
        <dbReference type="EMBL" id="GHO45702.1"/>
    </source>
</evidence>
<proteinExistence type="predicted"/>
<comment type="caution">
    <text evidence="3">The sequence shown here is derived from an EMBL/GenBank/DDBJ whole genome shotgun (WGS) entry which is preliminary data.</text>
</comment>
<dbReference type="EMBL" id="BNJF01000001">
    <property type="protein sequence ID" value="GHO45702.1"/>
    <property type="molecule type" value="Genomic_DNA"/>
</dbReference>
<protein>
    <recommendedName>
        <fullName evidence="2">SWIM-type domain-containing protein</fullName>
    </recommendedName>
</protein>
<dbReference type="GO" id="GO:0008270">
    <property type="term" value="F:zinc ion binding"/>
    <property type="evidence" value="ECO:0007669"/>
    <property type="project" value="UniProtKB-KW"/>
</dbReference>
<evidence type="ECO:0000313" key="4">
    <source>
        <dbReference type="Proteomes" id="UP000612362"/>
    </source>
</evidence>
<dbReference type="InterPro" id="IPR007527">
    <property type="entry name" value="Znf_SWIM"/>
</dbReference>
<keyword evidence="1" id="KW-0862">Zinc</keyword>
<accession>A0A8J3MR88</accession>
<keyword evidence="4" id="KW-1185">Reference proteome</keyword>
<sequence length="336" mass="38847">MGKHRRRSRWGYYPDDDYAEDDEFEADEMQGWESELDEDSDYSYRRYYNPWEHTTPIRSEGGIKAKSKRGKIGETWWSRRWIQALEEMGVGSRLARGRSYARQGQVLSLDVQAGRVNAVVQGSSPRPYKVVVKLSPLSNEDWEIILNAMTLDALLSARLLAGEMPREIDELFTRERISLFPEMIDDLQTNCSCPDYANPCKHIAAVYYILAERFDSDPFLLLTLRGRNKDEISEVLRSKRSVTSDGEVVTRDFEASEQEPQALSQPLDERVHDFWLAGDEVEHFALRPAQSEDQQAMLRELGESPYVLDGENLTSWLGRMYQKVALYAHQRLDEGY</sequence>
<name>A0A8J3MR88_9CHLR</name>
<dbReference type="AlphaFoldDB" id="A0A8J3MR88"/>
<organism evidence="3 4">
    <name type="scientific">Ktedonospora formicarum</name>
    <dbReference type="NCBI Taxonomy" id="2778364"/>
    <lineage>
        <taxon>Bacteria</taxon>
        <taxon>Bacillati</taxon>
        <taxon>Chloroflexota</taxon>
        <taxon>Ktedonobacteria</taxon>
        <taxon>Ktedonobacterales</taxon>
        <taxon>Ktedonobacteraceae</taxon>
        <taxon>Ktedonospora</taxon>
    </lineage>
</organism>
<reference evidence="3" key="1">
    <citation type="submission" date="2020-10" db="EMBL/GenBank/DDBJ databases">
        <title>Taxonomic study of unclassified bacteria belonging to the class Ktedonobacteria.</title>
        <authorList>
            <person name="Yabe S."/>
            <person name="Wang C.M."/>
            <person name="Zheng Y."/>
            <person name="Sakai Y."/>
            <person name="Cavaletti L."/>
            <person name="Monciardini P."/>
            <person name="Donadio S."/>
        </authorList>
    </citation>
    <scope>NUCLEOTIDE SEQUENCE</scope>
    <source>
        <strain evidence="3">SOSP1-1</strain>
    </source>
</reference>
<keyword evidence="1" id="KW-0863">Zinc-finger</keyword>
<evidence type="ECO:0000259" key="2">
    <source>
        <dbReference type="PROSITE" id="PS50966"/>
    </source>
</evidence>